<name>A0A0S4ITP5_BODSA</name>
<dbReference type="PROSITE" id="PS00018">
    <property type="entry name" value="EF_HAND_1"/>
    <property type="match status" value="1"/>
</dbReference>
<sequence length="323" mass="37859">MASTFNLCFCADVNGIKRNYELAFERKPDDLAYLVEQLEFVFRKECFDASNYRSFAIDFIVFFEDSAKRWRPLEHPQQLIENEQLYIFQTTLAKESINEIPQPTKLLHVPEVPRQSQRSVHNPGYSVVDLEKVEAVFKELDINNSESISITEMLHGFTVAGVDFTADAVKKLFDKSDANGDGEISWDEFRIFADLFPNTTETLYWRLCKTTMELSSRSLETTDELKRVRQREHELKKELAEAQRAAQLLEQRVRQERYIAREADPRRRMLELEEQDLINKEFALQFHRDMVIQAEQQFSETAVRFDHAAVSQGSPRRARFLQN</sequence>
<keyword evidence="2" id="KW-0175">Coiled coil</keyword>
<keyword evidence="5" id="KW-1185">Reference proteome</keyword>
<evidence type="ECO:0000256" key="2">
    <source>
        <dbReference type="SAM" id="Coils"/>
    </source>
</evidence>
<keyword evidence="1" id="KW-0106">Calcium</keyword>
<dbReference type="AlphaFoldDB" id="A0A0S4ITP5"/>
<dbReference type="Pfam" id="PF13499">
    <property type="entry name" value="EF-hand_7"/>
    <property type="match status" value="1"/>
</dbReference>
<dbReference type="InterPro" id="IPR002048">
    <property type="entry name" value="EF_hand_dom"/>
</dbReference>
<dbReference type="EMBL" id="CYKH01000420">
    <property type="protein sequence ID" value="CUF85381.1"/>
    <property type="molecule type" value="Genomic_DNA"/>
</dbReference>
<dbReference type="InterPro" id="IPR018247">
    <property type="entry name" value="EF_Hand_1_Ca_BS"/>
</dbReference>
<dbReference type="SMART" id="SM00054">
    <property type="entry name" value="EFh"/>
    <property type="match status" value="2"/>
</dbReference>
<feature type="coiled-coil region" evidence="2">
    <location>
        <begin position="225"/>
        <end position="252"/>
    </location>
</feature>
<evidence type="ECO:0000256" key="1">
    <source>
        <dbReference type="ARBA" id="ARBA00022837"/>
    </source>
</evidence>
<evidence type="ECO:0000259" key="3">
    <source>
        <dbReference type="PROSITE" id="PS50222"/>
    </source>
</evidence>
<dbReference type="Gene3D" id="3.10.20.650">
    <property type="match status" value="1"/>
</dbReference>
<proteinExistence type="predicted"/>
<feature type="domain" description="EF-hand" evidence="3">
    <location>
        <begin position="128"/>
        <end position="163"/>
    </location>
</feature>
<dbReference type="Gene3D" id="1.10.238.10">
    <property type="entry name" value="EF-hand"/>
    <property type="match status" value="1"/>
</dbReference>
<dbReference type="VEuPathDB" id="TriTrypDB:BSAL_66480"/>
<feature type="domain" description="EF-hand" evidence="3">
    <location>
        <begin position="164"/>
        <end position="199"/>
    </location>
</feature>
<gene>
    <name evidence="4" type="ORF">BSAL_66480</name>
</gene>
<accession>A0A0S4ITP5</accession>
<dbReference type="InterPro" id="IPR011992">
    <property type="entry name" value="EF-hand-dom_pair"/>
</dbReference>
<evidence type="ECO:0000313" key="4">
    <source>
        <dbReference type="EMBL" id="CUF85381.1"/>
    </source>
</evidence>
<dbReference type="SUPFAM" id="SSF47473">
    <property type="entry name" value="EF-hand"/>
    <property type="match status" value="1"/>
</dbReference>
<dbReference type="PROSITE" id="PS50222">
    <property type="entry name" value="EF_HAND_2"/>
    <property type="match status" value="2"/>
</dbReference>
<reference evidence="5" key="1">
    <citation type="submission" date="2015-09" db="EMBL/GenBank/DDBJ databases">
        <authorList>
            <consortium name="Pathogen Informatics"/>
        </authorList>
    </citation>
    <scope>NUCLEOTIDE SEQUENCE [LARGE SCALE GENOMIC DNA]</scope>
    <source>
        <strain evidence="5">Lake Konstanz</strain>
    </source>
</reference>
<protein>
    <recommendedName>
        <fullName evidence="3">EF-hand domain-containing protein</fullName>
    </recommendedName>
</protein>
<evidence type="ECO:0000313" key="5">
    <source>
        <dbReference type="Proteomes" id="UP000051952"/>
    </source>
</evidence>
<dbReference type="OrthoDB" id="418595at2759"/>
<dbReference type="Proteomes" id="UP000051952">
    <property type="component" value="Unassembled WGS sequence"/>
</dbReference>
<dbReference type="CDD" id="cd00051">
    <property type="entry name" value="EFh"/>
    <property type="match status" value="1"/>
</dbReference>
<dbReference type="GO" id="GO:0005509">
    <property type="term" value="F:calcium ion binding"/>
    <property type="evidence" value="ECO:0007669"/>
    <property type="project" value="InterPro"/>
</dbReference>
<organism evidence="4 5">
    <name type="scientific">Bodo saltans</name>
    <name type="common">Flagellated protozoan</name>
    <dbReference type="NCBI Taxonomy" id="75058"/>
    <lineage>
        <taxon>Eukaryota</taxon>
        <taxon>Discoba</taxon>
        <taxon>Euglenozoa</taxon>
        <taxon>Kinetoplastea</taxon>
        <taxon>Metakinetoplastina</taxon>
        <taxon>Eubodonida</taxon>
        <taxon>Bodonidae</taxon>
        <taxon>Bodo</taxon>
    </lineage>
</organism>